<protein>
    <submittedName>
        <fullName evidence="1">Uncharacterized protein</fullName>
    </submittedName>
</protein>
<evidence type="ECO:0000313" key="1">
    <source>
        <dbReference type="EMBL" id="SVB24582.1"/>
    </source>
</evidence>
<sequence length="29" mass="3103">VDGLGSMRRRVDYSAFFGDFGATGFGLGF</sequence>
<name>A0A382CFK5_9ZZZZ</name>
<feature type="non-terminal residue" evidence="1">
    <location>
        <position position="1"/>
    </location>
</feature>
<proteinExistence type="predicted"/>
<dbReference type="AlphaFoldDB" id="A0A382CFK5"/>
<organism evidence="1">
    <name type="scientific">marine metagenome</name>
    <dbReference type="NCBI Taxonomy" id="408172"/>
    <lineage>
        <taxon>unclassified sequences</taxon>
        <taxon>metagenomes</taxon>
        <taxon>ecological metagenomes</taxon>
    </lineage>
</organism>
<reference evidence="1" key="1">
    <citation type="submission" date="2018-05" db="EMBL/GenBank/DDBJ databases">
        <authorList>
            <person name="Lanie J.A."/>
            <person name="Ng W.-L."/>
            <person name="Kazmierczak K.M."/>
            <person name="Andrzejewski T.M."/>
            <person name="Davidsen T.M."/>
            <person name="Wayne K.J."/>
            <person name="Tettelin H."/>
            <person name="Glass J.I."/>
            <person name="Rusch D."/>
            <person name="Podicherti R."/>
            <person name="Tsui H.-C.T."/>
            <person name="Winkler M.E."/>
        </authorList>
    </citation>
    <scope>NUCLEOTIDE SEQUENCE</scope>
</reference>
<feature type="non-terminal residue" evidence="1">
    <location>
        <position position="29"/>
    </location>
</feature>
<gene>
    <name evidence="1" type="ORF">METZ01_LOCUS177436</name>
</gene>
<accession>A0A382CFK5</accession>
<dbReference type="EMBL" id="UINC01034164">
    <property type="protein sequence ID" value="SVB24582.1"/>
    <property type="molecule type" value="Genomic_DNA"/>
</dbReference>